<sequence length="76" mass="8020">MMKGRSDAAMKMMMDGAAIETMTVIEKGNAVIEMTILATIGDAVAHGKDLDIPLTHTSPPPLIPILIAVLYSEAPV</sequence>
<organism evidence="1 2">
    <name type="scientific">Arthrobotrys musiformis</name>
    <dbReference type="NCBI Taxonomy" id="47236"/>
    <lineage>
        <taxon>Eukaryota</taxon>
        <taxon>Fungi</taxon>
        <taxon>Dikarya</taxon>
        <taxon>Ascomycota</taxon>
        <taxon>Pezizomycotina</taxon>
        <taxon>Orbiliomycetes</taxon>
        <taxon>Orbiliales</taxon>
        <taxon>Orbiliaceae</taxon>
        <taxon>Arthrobotrys</taxon>
    </lineage>
</organism>
<reference evidence="1 2" key="1">
    <citation type="submission" date="2023-08" db="EMBL/GenBank/DDBJ databases">
        <authorList>
            <person name="Palmer J.M."/>
        </authorList>
    </citation>
    <scope>NUCLEOTIDE SEQUENCE [LARGE SCALE GENOMIC DNA]</scope>
    <source>
        <strain evidence="1 2">TWF481</strain>
    </source>
</reference>
<dbReference type="EMBL" id="JAVHJL010000004">
    <property type="protein sequence ID" value="KAK6504914.1"/>
    <property type="molecule type" value="Genomic_DNA"/>
</dbReference>
<evidence type="ECO:0000313" key="1">
    <source>
        <dbReference type="EMBL" id="KAK6504914.1"/>
    </source>
</evidence>
<dbReference type="Proteomes" id="UP001370758">
    <property type="component" value="Unassembled WGS sequence"/>
</dbReference>
<gene>
    <name evidence="1" type="ORF">TWF481_006848</name>
</gene>
<name>A0AAV9WC28_9PEZI</name>
<keyword evidence="2" id="KW-1185">Reference proteome</keyword>
<comment type="caution">
    <text evidence="1">The sequence shown here is derived from an EMBL/GenBank/DDBJ whole genome shotgun (WGS) entry which is preliminary data.</text>
</comment>
<protein>
    <submittedName>
        <fullName evidence="1">Uncharacterized protein</fullName>
    </submittedName>
</protein>
<dbReference type="AlphaFoldDB" id="A0AAV9WC28"/>
<accession>A0AAV9WC28</accession>
<proteinExistence type="predicted"/>
<evidence type="ECO:0000313" key="2">
    <source>
        <dbReference type="Proteomes" id="UP001370758"/>
    </source>
</evidence>